<dbReference type="RefSeq" id="WP_193535010.1">
    <property type="nucleotide sequence ID" value="NZ_JADCLJ010000011.1"/>
</dbReference>
<evidence type="ECO:0000313" key="2">
    <source>
        <dbReference type="EMBL" id="MBE4907531.1"/>
    </source>
</evidence>
<evidence type="ECO:0000313" key="3">
    <source>
        <dbReference type="Proteomes" id="UP001516662"/>
    </source>
</evidence>
<dbReference type="SUPFAM" id="SSF141371">
    <property type="entry name" value="PilZ domain-like"/>
    <property type="match status" value="1"/>
</dbReference>
<dbReference type="EMBL" id="JADCLJ010000011">
    <property type="protein sequence ID" value="MBE4907531.1"/>
    <property type="molecule type" value="Genomic_DNA"/>
</dbReference>
<feature type="domain" description="PilZ" evidence="1">
    <location>
        <begin position="40"/>
        <end position="110"/>
    </location>
</feature>
<reference evidence="2 3" key="1">
    <citation type="submission" date="2020-10" db="EMBL/GenBank/DDBJ databases">
        <title>Bacillus sp. HD4P25, an endophyte from a halophyte.</title>
        <authorList>
            <person name="Sun J.-Q."/>
        </authorList>
    </citation>
    <scope>NUCLEOTIDE SEQUENCE [LARGE SCALE GENOMIC DNA]</scope>
    <source>
        <strain evidence="2 3">YIM 93174</strain>
    </source>
</reference>
<accession>A0ABR9QGH4</accession>
<dbReference type="Gene3D" id="2.40.10.220">
    <property type="entry name" value="predicted glycosyltransferase like domains"/>
    <property type="match status" value="1"/>
</dbReference>
<gene>
    <name evidence="2" type="ORF">IMZ08_05565</name>
</gene>
<protein>
    <submittedName>
        <fullName evidence="2">PilZ domain-containing protein</fullName>
    </submittedName>
</protein>
<dbReference type="Pfam" id="PF07238">
    <property type="entry name" value="PilZ"/>
    <property type="match status" value="1"/>
</dbReference>
<dbReference type="Proteomes" id="UP001516662">
    <property type="component" value="Unassembled WGS sequence"/>
</dbReference>
<name>A0ABR9QGH4_9BACI</name>
<evidence type="ECO:0000259" key="1">
    <source>
        <dbReference type="Pfam" id="PF07238"/>
    </source>
</evidence>
<keyword evidence="3" id="KW-1185">Reference proteome</keyword>
<proteinExistence type="predicted"/>
<organism evidence="2 3">
    <name type="scientific">Litchfieldia luteola</name>
    <dbReference type="NCBI Taxonomy" id="682179"/>
    <lineage>
        <taxon>Bacteria</taxon>
        <taxon>Bacillati</taxon>
        <taxon>Bacillota</taxon>
        <taxon>Bacilli</taxon>
        <taxon>Bacillales</taxon>
        <taxon>Bacillaceae</taxon>
        <taxon>Litchfieldia</taxon>
    </lineage>
</organism>
<comment type="caution">
    <text evidence="2">The sequence shown here is derived from an EMBL/GenBank/DDBJ whole genome shotgun (WGS) entry which is preliminary data.</text>
</comment>
<dbReference type="InterPro" id="IPR009875">
    <property type="entry name" value="PilZ_domain"/>
</dbReference>
<sequence>MNPVYKRNEGFRLSFKNPIPATFLILMMQGKSAGANKGMLTIIDMSLKGAKVFSTLQLPTPNTQIKIDITINEQPLVIEGELVWSKKVSTGYTYGVSFDPHSYSEQQLLSELKTYAATK</sequence>